<dbReference type="Proteomes" id="UP001380365">
    <property type="component" value="Unassembled WGS sequence"/>
</dbReference>
<evidence type="ECO:0000259" key="5">
    <source>
        <dbReference type="PROSITE" id="PS50931"/>
    </source>
</evidence>
<evidence type="ECO:0000313" key="6">
    <source>
        <dbReference type="EMBL" id="MEJ5093628.1"/>
    </source>
</evidence>
<reference evidence="6 7" key="1">
    <citation type="submission" date="2023-12" db="EMBL/GenBank/DDBJ databases">
        <title>Gut-associated functions are favored during microbiome assembly across C. elegans life.</title>
        <authorList>
            <person name="Zimmermann J."/>
        </authorList>
    </citation>
    <scope>NUCLEOTIDE SEQUENCE [LARGE SCALE GENOMIC DNA]</scope>
    <source>
        <strain evidence="6 7">JUb134</strain>
    </source>
</reference>
<evidence type="ECO:0000256" key="1">
    <source>
        <dbReference type="ARBA" id="ARBA00009437"/>
    </source>
</evidence>
<keyword evidence="2" id="KW-0805">Transcription regulation</keyword>
<feature type="domain" description="HTH lysR-type" evidence="5">
    <location>
        <begin position="7"/>
        <end position="64"/>
    </location>
</feature>
<evidence type="ECO:0000256" key="3">
    <source>
        <dbReference type="ARBA" id="ARBA00023125"/>
    </source>
</evidence>
<sequence>MIAFAQMNLRHLDAVAQAARLGSISAASQAMNLSQPALTQAVAKVEAQLGHALFDRQPGGVSPTEAGRLMTARIERALAYVARGGHRVRRGARLPPLPRVERRITLGQLRALIAVDEAGSFALASTRTGISQPALHRAARELEQLLGVPLLTRQGRTVQPTRAAVRLLRFARLARAELQAGVDELEALRNQGAGRVTVGTMPLARAILLPQTLARFARAYPGASVNVVEGPYLEMLGALRQGDLDLLVGAMRDPLPVGDVVQAPLFLDDPVIVGRAGHPLRAEPGFAFERLLDFPWVIAAEGAPVRARWERMFVDRGLEPPRLRIECGSVLVLRGLMLEDDWLTLMSRDQFLFEQRAGLLAEIAGAGETLRRSIGLTHRDDWHPTQLQSAFVALFREVCADWTSGKAMESQPFRYA</sequence>
<dbReference type="InterPro" id="IPR036388">
    <property type="entry name" value="WH-like_DNA-bd_sf"/>
</dbReference>
<dbReference type="InterPro" id="IPR005119">
    <property type="entry name" value="LysR_subst-bd"/>
</dbReference>
<dbReference type="Pfam" id="PF03466">
    <property type="entry name" value="LysR_substrate"/>
    <property type="match status" value="1"/>
</dbReference>
<gene>
    <name evidence="6" type="ORF">WH159_03600</name>
</gene>
<dbReference type="InterPro" id="IPR000847">
    <property type="entry name" value="LysR_HTH_N"/>
</dbReference>
<dbReference type="RefSeq" id="WP_132883941.1">
    <property type="nucleotide sequence ID" value="NZ_JBBGZA010000001.1"/>
</dbReference>
<dbReference type="InterPro" id="IPR036390">
    <property type="entry name" value="WH_DNA-bd_sf"/>
</dbReference>
<dbReference type="SUPFAM" id="SSF46785">
    <property type="entry name" value="Winged helix' DNA-binding domain"/>
    <property type="match status" value="2"/>
</dbReference>
<dbReference type="PRINTS" id="PR00039">
    <property type="entry name" value="HTHLYSR"/>
</dbReference>
<protein>
    <submittedName>
        <fullName evidence="6">LysR family transcriptional regulator</fullName>
    </submittedName>
</protein>
<evidence type="ECO:0000313" key="7">
    <source>
        <dbReference type="Proteomes" id="UP001380365"/>
    </source>
</evidence>
<keyword evidence="3" id="KW-0238">DNA-binding</keyword>
<organism evidence="6 7">
    <name type="scientific">Sphingomonas molluscorum</name>
    <dbReference type="NCBI Taxonomy" id="418184"/>
    <lineage>
        <taxon>Bacteria</taxon>
        <taxon>Pseudomonadati</taxon>
        <taxon>Pseudomonadota</taxon>
        <taxon>Alphaproteobacteria</taxon>
        <taxon>Sphingomonadales</taxon>
        <taxon>Sphingomonadaceae</taxon>
        <taxon>Sphingomonas</taxon>
    </lineage>
</organism>
<keyword evidence="7" id="KW-1185">Reference proteome</keyword>
<feature type="domain" description="HTH lysR-type" evidence="5">
    <location>
        <begin position="104"/>
        <end position="161"/>
    </location>
</feature>
<keyword evidence="4" id="KW-0804">Transcription</keyword>
<name>A0ABU8Q1M6_9SPHN</name>
<dbReference type="PANTHER" id="PTHR30126">
    <property type="entry name" value="HTH-TYPE TRANSCRIPTIONAL REGULATOR"/>
    <property type="match status" value="1"/>
</dbReference>
<accession>A0ABU8Q1M6</accession>
<comment type="caution">
    <text evidence="6">The sequence shown here is derived from an EMBL/GenBank/DDBJ whole genome shotgun (WGS) entry which is preliminary data.</text>
</comment>
<dbReference type="Pfam" id="PF00126">
    <property type="entry name" value="HTH_1"/>
    <property type="match status" value="2"/>
</dbReference>
<comment type="similarity">
    <text evidence="1">Belongs to the LysR transcriptional regulatory family.</text>
</comment>
<evidence type="ECO:0000256" key="4">
    <source>
        <dbReference type="ARBA" id="ARBA00023163"/>
    </source>
</evidence>
<dbReference type="Gene3D" id="1.10.10.10">
    <property type="entry name" value="Winged helix-like DNA-binding domain superfamily/Winged helix DNA-binding domain"/>
    <property type="match status" value="2"/>
</dbReference>
<evidence type="ECO:0000256" key="2">
    <source>
        <dbReference type="ARBA" id="ARBA00023015"/>
    </source>
</evidence>
<dbReference type="Gene3D" id="3.40.190.290">
    <property type="match status" value="1"/>
</dbReference>
<proteinExistence type="inferred from homology"/>
<dbReference type="SUPFAM" id="SSF53850">
    <property type="entry name" value="Periplasmic binding protein-like II"/>
    <property type="match status" value="1"/>
</dbReference>
<dbReference type="EMBL" id="JBBGZA010000001">
    <property type="protein sequence ID" value="MEJ5093628.1"/>
    <property type="molecule type" value="Genomic_DNA"/>
</dbReference>
<dbReference type="PANTHER" id="PTHR30126:SF98">
    <property type="entry name" value="HTH-TYPE TRANSCRIPTIONAL ACTIVATOR BAUR"/>
    <property type="match status" value="1"/>
</dbReference>
<dbReference type="PROSITE" id="PS50931">
    <property type="entry name" value="HTH_LYSR"/>
    <property type="match status" value="2"/>
</dbReference>